<evidence type="ECO:0000313" key="1">
    <source>
        <dbReference type="EMBL" id="MBQ0827704.1"/>
    </source>
</evidence>
<gene>
    <name evidence="1" type="ORF">J5Y05_14465</name>
</gene>
<dbReference type="AlphaFoldDB" id="A0A940XFU6"/>
<accession>A0A940XFU6</accession>
<dbReference type="RefSeq" id="WP_210872296.1">
    <property type="nucleotide sequence ID" value="NZ_JAGPNL010000003.1"/>
</dbReference>
<comment type="caution">
    <text evidence="1">The sequence shown here is derived from an EMBL/GenBank/DDBJ whole genome shotgun (WGS) entry which is preliminary data.</text>
</comment>
<sequence length="95" mass="10846">MEKTDEQLLDFDKSRLADWNQERSADALAGEHGALYRNHLEIAQWIDGWVEEMEEGHQIASDPKFQEGFVQGVREIAAHLRQTDLLPDGVLLSDN</sequence>
<protein>
    <submittedName>
        <fullName evidence="1">Uncharacterized protein</fullName>
    </submittedName>
</protein>
<reference evidence="1" key="1">
    <citation type="submission" date="2021-04" db="EMBL/GenBank/DDBJ databases">
        <title>Genome seq and assembly of Streptomyces sp. RG38.</title>
        <authorList>
            <person name="Chhetri G."/>
        </authorList>
    </citation>
    <scope>NUCLEOTIDE SEQUENCE</scope>
    <source>
        <strain evidence="1">RG38</strain>
    </source>
</reference>
<organism evidence="1 2">
    <name type="scientific">Streptomyces tagetis</name>
    <dbReference type="NCBI Taxonomy" id="2820809"/>
    <lineage>
        <taxon>Bacteria</taxon>
        <taxon>Bacillati</taxon>
        <taxon>Actinomycetota</taxon>
        <taxon>Actinomycetes</taxon>
        <taxon>Kitasatosporales</taxon>
        <taxon>Streptomycetaceae</taxon>
        <taxon>Streptomyces</taxon>
    </lineage>
</organism>
<evidence type="ECO:0000313" key="2">
    <source>
        <dbReference type="Proteomes" id="UP000677875"/>
    </source>
</evidence>
<proteinExistence type="predicted"/>
<name>A0A940XFU6_9ACTN</name>
<keyword evidence="2" id="KW-1185">Reference proteome</keyword>
<dbReference type="EMBL" id="JAGPNL010000003">
    <property type="protein sequence ID" value="MBQ0827704.1"/>
    <property type="molecule type" value="Genomic_DNA"/>
</dbReference>
<dbReference type="Proteomes" id="UP000677875">
    <property type="component" value="Unassembled WGS sequence"/>
</dbReference>